<gene>
    <name evidence="3" type="ORF">ACHAWU_002508</name>
</gene>
<feature type="compositionally biased region" description="Low complexity" evidence="1">
    <location>
        <begin position="707"/>
        <end position="729"/>
    </location>
</feature>
<feature type="compositionally biased region" description="Pro residues" evidence="1">
    <location>
        <begin position="326"/>
        <end position="338"/>
    </location>
</feature>
<feature type="compositionally biased region" description="Acidic residues" evidence="1">
    <location>
        <begin position="636"/>
        <end position="645"/>
    </location>
</feature>
<feature type="region of interest" description="Disordered" evidence="1">
    <location>
        <begin position="277"/>
        <end position="345"/>
    </location>
</feature>
<reference evidence="3 4" key="1">
    <citation type="submission" date="2024-10" db="EMBL/GenBank/DDBJ databases">
        <title>Updated reference genomes for cyclostephanoid diatoms.</title>
        <authorList>
            <person name="Roberts W.R."/>
            <person name="Alverson A.J."/>
        </authorList>
    </citation>
    <scope>NUCLEOTIDE SEQUENCE [LARGE SCALE GENOMIC DNA]</scope>
    <source>
        <strain evidence="3 4">AJA232-27</strain>
    </source>
</reference>
<accession>A0ABD3M665</accession>
<keyword evidence="4" id="KW-1185">Reference proteome</keyword>
<feature type="compositionally biased region" description="Polar residues" evidence="1">
    <location>
        <begin position="674"/>
        <end position="689"/>
    </location>
</feature>
<feature type="signal peptide" evidence="2">
    <location>
        <begin position="1"/>
        <end position="21"/>
    </location>
</feature>
<comment type="caution">
    <text evidence="3">The sequence shown here is derived from an EMBL/GenBank/DDBJ whole genome shotgun (WGS) entry which is preliminary data.</text>
</comment>
<evidence type="ECO:0000313" key="3">
    <source>
        <dbReference type="EMBL" id="KAL3759238.1"/>
    </source>
</evidence>
<evidence type="ECO:0000256" key="2">
    <source>
        <dbReference type="SAM" id="SignalP"/>
    </source>
</evidence>
<dbReference type="Proteomes" id="UP001530293">
    <property type="component" value="Unassembled WGS sequence"/>
</dbReference>
<proteinExistence type="predicted"/>
<evidence type="ECO:0000256" key="1">
    <source>
        <dbReference type="SAM" id="MobiDB-lite"/>
    </source>
</evidence>
<feature type="region of interest" description="Disordered" evidence="1">
    <location>
        <begin position="634"/>
        <end position="736"/>
    </location>
</feature>
<keyword evidence="2" id="KW-0732">Signal</keyword>
<protein>
    <submittedName>
        <fullName evidence="3">Uncharacterized protein</fullName>
    </submittedName>
</protein>
<dbReference type="EMBL" id="JALLBG020000208">
    <property type="protein sequence ID" value="KAL3759238.1"/>
    <property type="molecule type" value="Genomic_DNA"/>
</dbReference>
<evidence type="ECO:0000313" key="4">
    <source>
        <dbReference type="Proteomes" id="UP001530293"/>
    </source>
</evidence>
<dbReference type="AlphaFoldDB" id="A0ABD3M665"/>
<name>A0ABD3M665_9STRA</name>
<organism evidence="3 4">
    <name type="scientific">Discostella pseudostelligera</name>
    <dbReference type="NCBI Taxonomy" id="259834"/>
    <lineage>
        <taxon>Eukaryota</taxon>
        <taxon>Sar</taxon>
        <taxon>Stramenopiles</taxon>
        <taxon>Ochrophyta</taxon>
        <taxon>Bacillariophyta</taxon>
        <taxon>Coscinodiscophyceae</taxon>
        <taxon>Thalassiosirophycidae</taxon>
        <taxon>Stephanodiscales</taxon>
        <taxon>Stephanodiscaceae</taxon>
        <taxon>Discostella</taxon>
    </lineage>
</organism>
<sequence>MRNQLLTILRLVITIAHVIIGQSFNAGIGITDDGSVISVAVNPPIAFFFRCSSSPVNTAIPCGDGATYEDLRLVARAAEAFIHNSQPVQLGLEFDTGDRIIGEDEYHFEGADISATTLTLPPNSDNYLGSLRGSNVQVDNDSIILSGMLHFRLPFKLSPSDKSIPSESYISQLLLAAFVRGEDAFLVKLREVTDNVSGEDWLNTVVGYNAQVGGSEFVIPAYRRQLQETIPDDAVSDSGNSTSGINNVWLIVGAAGAAVSLLTLCGGLCYARKSFKVDEGGGGKKKSPTTKGDDVSFQPGKNNPKSSSKLFKKKSSLGKSTDAPASLPPPPPPPPPRTPIDDDDESNADFMLARAALNHSMESNPFGGLSVAGDSQVHTNGDDMSYAFTVDGESLAPMGGTSGNSISPGNINEDAAIGAGGLESFANEKGIFRWNEEGTKMVYTPTVGQSESNEMNGFVFDKRKKKWVVKDQVIGEKSVSFQPNTNAAGSGGLAHPISRIRSVDSAGTGMTGLTGMTDFTYDDVALDWGKRPRSNLSDFSNVVEEDDNASHAMESSYSPSVPQEQGVEVTADDVSAFTGFTDLLPTESPNWVTPERVSSILSDEATTSTFATGEPGRIVRKTPLNKPNKMMIAEETPFDEDETPFDELTRSRYGSNKSKEGIAMHNMLDDLDSQSESGMSTGSANSEQVLQDLDTLSKFMMERKNSSKGQKGGSSSRGSRVGSFGSTSSRNRKFTR</sequence>
<feature type="chain" id="PRO_5044796786" evidence="2">
    <location>
        <begin position="22"/>
        <end position="736"/>
    </location>
</feature>